<dbReference type="AlphaFoldDB" id="B5EH36"/>
<dbReference type="STRING" id="404380.Gbem_1118"/>
<dbReference type="KEGG" id="gbm:Gbem_1118"/>
<feature type="chain" id="PRO_5002832549" evidence="1">
    <location>
        <begin position="20"/>
        <end position="467"/>
    </location>
</feature>
<gene>
    <name evidence="2" type="ordered locus">Gbem_1118</name>
</gene>
<reference evidence="2 3" key="1">
    <citation type="submission" date="2008-07" db="EMBL/GenBank/DDBJ databases">
        <title>Complete sequence of Geobacter bemidjiensis BEM.</title>
        <authorList>
            <consortium name="US DOE Joint Genome Institute"/>
            <person name="Lucas S."/>
            <person name="Copeland A."/>
            <person name="Lapidus A."/>
            <person name="Glavina del Rio T."/>
            <person name="Dalin E."/>
            <person name="Tice H."/>
            <person name="Bruce D."/>
            <person name="Goodwin L."/>
            <person name="Pitluck S."/>
            <person name="Kiss H."/>
            <person name="Brettin T."/>
            <person name="Detter J.C."/>
            <person name="Han C."/>
            <person name="Kuske C.R."/>
            <person name="Schmutz J."/>
            <person name="Larimer F."/>
            <person name="Land M."/>
            <person name="Hauser L."/>
            <person name="Kyrpides N."/>
            <person name="Lykidis A."/>
            <person name="Lovley D."/>
            <person name="Richardson P."/>
        </authorList>
    </citation>
    <scope>NUCLEOTIDE SEQUENCE [LARGE SCALE GENOMIC DNA]</scope>
    <source>
        <strain evidence="3">ATCC BAA-1014 / DSM 16622 / JCM 12645 / Bem</strain>
    </source>
</reference>
<dbReference type="OrthoDB" id="5392326at2"/>
<dbReference type="EMBL" id="CP001124">
    <property type="protein sequence ID" value="ACH38138.1"/>
    <property type="molecule type" value="Genomic_DNA"/>
</dbReference>
<name>B5EH36_CITBB</name>
<dbReference type="PANTHER" id="PTHR47197">
    <property type="entry name" value="PROTEIN NIRF"/>
    <property type="match status" value="1"/>
</dbReference>
<dbReference type="HOGENOM" id="CLU_581086_0_0_7"/>
<dbReference type="RefSeq" id="WP_012529551.1">
    <property type="nucleotide sequence ID" value="NC_011146.1"/>
</dbReference>
<keyword evidence="3" id="KW-1185">Reference proteome</keyword>
<protein>
    <submittedName>
        <fullName evidence="2">YVTN family beta-propeller domain protein</fullName>
    </submittedName>
</protein>
<dbReference type="InterPro" id="IPR011045">
    <property type="entry name" value="N2O_reductase_N"/>
</dbReference>
<dbReference type="Proteomes" id="UP000008825">
    <property type="component" value="Chromosome"/>
</dbReference>
<reference evidence="2 3" key="2">
    <citation type="journal article" date="2010" name="BMC Genomics">
        <title>The genome of Geobacter bemidjiensis, exemplar for the subsurface clade of Geobacter species that predominate in Fe(III)-reducing subsurface environments.</title>
        <authorList>
            <person name="Aklujkar M."/>
            <person name="Young N.D."/>
            <person name="Holmes D."/>
            <person name="Chavan M."/>
            <person name="Risso C."/>
            <person name="Kiss H.E."/>
            <person name="Han C.S."/>
            <person name="Land M.L."/>
            <person name="Lovley D.R."/>
        </authorList>
    </citation>
    <scope>NUCLEOTIDE SEQUENCE [LARGE SCALE GENOMIC DNA]</scope>
    <source>
        <strain evidence="3">ATCC BAA-1014 / DSM 16622 / JCM 12645 / Bem</strain>
    </source>
</reference>
<evidence type="ECO:0000256" key="1">
    <source>
        <dbReference type="SAM" id="SignalP"/>
    </source>
</evidence>
<evidence type="ECO:0000313" key="2">
    <source>
        <dbReference type="EMBL" id="ACH38138.1"/>
    </source>
</evidence>
<sequence>MHIKTVAILLVLLFCGACASQVTLQKPVSTDDGEIYLYAQPLPQEATGLRFRLREVVAVKGDGTEVPLTVTLPDVRPENLDRQRLICRGDLPPGPYLGFYLMADQAFSPGEKGEKELTVAEKREMLSFPFTVKRRQAELFSLSFKVGESLQGATGFRPVFVCGTLPKPLTNLTGYVTDYAAGAITVFDKKSGEALDVIKTERAPKTVVFDRDKLRAYVVASADDAVEVVDIRSGQVINTIRMTSGDRPCDALLTPDGATLIVVNQGTNTVSFIDPNSNFESTRVRVGNSPGSIILDPQGKRAYIFNTLSSNFSVLDVSARVVLATVPTESVPVRGDFSRQGDRLYVFHQWSPSLLVYDTASLTVFKRIYTGLGVSAVKVDRNTDRLYVAKKDSRVIEVYDPFSLIPIDFLEAGGWASYMLIDADENNLLLVLPERNALQSINLISKRSRFFMDTGRAPYWSAIMGER</sequence>
<proteinExistence type="predicted"/>
<dbReference type="Gene3D" id="2.130.10.10">
    <property type="entry name" value="YVTN repeat-like/Quinoprotein amine dehydrogenase"/>
    <property type="match status" value="2"/>
</dbReference>
<evidence type="ECO:0000313" key="3">
    <source>
        <dbReference type="Proteomes" id="UP000008825"/>
    </source>
</evidence>
<dbReference type="InterPro" id="IPR051200">
    <property type="entry name" value="Host-pathogen_enzymatic-act"/>
</dbReference>
<accession>B5EH36</accession>
<feature type="signal peptide" evidence="1">
    <location>
        <begin position="1"/>
        <end position="19"/>
    </location>
</feature>
<dbReference type="SUPFAM" id="SSF50974">
    <property type="entry name" value="Nitrous oxide reductase, N-terminal domain"/>
    <property type="match status" value="1"/>
</dbReference>
<dbReference type="eggNOG" id="COG3391">
    <property type="taxonomic scope" value="Bacteria"/>
</dbReference>
<keyword evidence="1" id="KW-0732">Signal</keyword>
<organism evidence="2 3">
    <name type="scientific">Citrifermentans bemidjiense (strain ATCC BAA-1014 / DSM 16622 / JCM 12645 / Bem)</name>
    <name type="common">Geobacter bemidjiensis</name>
    <dbReference type="NCBI Taxonomy" id="404380"/>
    <lineage>
        <taxon>Bacteria</taxon>
        <taxon>Pseudomonadati</taxon>
        <taxon>Thermodesulfobacteriota</taxon>
        <taxon>Desulfuromonadia</taxon>
        <taxon>Geobacterales</taxon>
        <taxon>Geobacteraceae</taxon>
        <taxon>Citrifermentans</taxon>
    </lineage>
</organism>
<dbReference type="PANTHER" id="PTHR47197:SF3">
    <property type="entry name" value="DIHYDRO-HEME D1 DEHYDROGENASE"/>
    <property type="match status" value="1"/>
</dbReference>
<dbReference type="InterPro" id="IPR015943">
    <property type="entry name" value="WD40/YVTN_repeat-like_dom_sf"/>
</dbReference>